<evidence type="ECO:0000259" key="3">
    <source>
        <dbReference type="PROSITE" id="PS50977"/>
    </source>
</evidence>
<dbReference type="Proteomes" id="UP000070409">
    <property type="component" value="Unassembled WGS sequence"/>
</dbReference>
<name>A0A137ZMX5_9ACTN</name>
<reference evidence="4 5" key="1">
    <citation type="submission" date="2016-02" db="EMBL/GenBank/DDBJ databases">
        <authorList>
            <person name="Teng J.L."/>
            <person name="Tang Y."/>
            <person name="Huang Y."/>
            <person name="Guo F."/>
            <person name="Wei W."/>
            <person name="Chen J.H."/>
            <person name="Wong S.Y."/>
            <person name="Lau S.K."/>
            <person name="Woo P.C."/>
        </authorList>
    </citation>
    <scope>NUCLEOTIDE SEQUENCE [LARGE SCALE GENOMIC DNA]</scope>
    <source>
        <strain evidence="4 5">JCM 13375</strain>
    </source>
</reference>
<accession>A0A137ZMX5</accession>
<keyword evidence="1 2" id="KW-0238">DNA-binding</keyword>
<dbReference type="SUPFAM" id="SSF46689">
    <property type="entry name" value="Homeodomain-like"/>
    <property type="match status" value="1"/>
</dbReference>
<evidence type="ECO:0000256" key="1">
    <source>
        <dbReference type="ARBA" id="ARBA00023125"/>
    </source>
</evidence>
<dbReference type="PANTHER" id="PTHR30055">
    <property type="entry name" value="HTH-TYPE TRANSCRIPTIONAL REGULATOR RUTR"/>
    <property type="match status" value="1"/>
</dbReference>
<dbReference type="PANTHER" id="PTHR30055:SF158">
    <property type="entry name" value="POSSIBLE TRANSCRIPTIONAL REGULATORY PROTEIN (PROBABLY TETR-FAMILY)"/>
    <property type="match status" value="1"/>
</dbReference>
<evidence type="ECO:0000313" key="5">
    <source>
        <dbReference type="Proteomes" id="UP000070409"/>
    </source>
</evidence>
<gene>
    <name evidence="4" type="ORF">AXK61_17000</name>
</gene>
<keyword evidence="5" id="KW-1185">Reference proteome</keyword>
<dbReference type="InterPro" id="IPR001647">
    <property type="entry name" value="HTH_TetR"/>
</dbReference>
<dbReference type="InterPro" id="IPR009057">
    <property type="entry name" value="Homeodomain-like_sf"/>
</dbReference>
<evidence type="ECO:0000313" key="4">
    <source>
        <dbReference type="EMBL" id="KXO99528.1"/>
    </source>
</evidence>
<feature type="DNA-binding region" description="H-T-H motif" evidence="2">
    <location>
        <begin position="42"/>
        <end position="61"/>
    </location>
</feature>
<dbReference type="InterPro" id="IPR050109">
    <property type="entry name" value="HTH-type_TetR-like_transc_reg"/>
</dbReference>
<organism evidence="4 5">
    <name type="scientific">Tsukamurella pseudospumae</name>
    <dbReference type="NCBI Taxonomy" id="239498"/>
    <lineage>
        <taxon>Bacteria</taxon>
        <taxon>Bacillati</taxon>
        <taxon>Actinomycetota</taxon>
        <taxon>Actinomycetes</taxon>
        <taxon>Mycobacteriales</taxon>
        <taxon>Tsukamurellaceae</taxon>
        <taxon>Tsukamurella</taxon>
    </lineage>
</organism>
<dbReference type="PRINTS" id="PR00455">
    <property type="entry name" value="HTHTETR"/>
</dbReference>
<protein>
    <recommendedName>
        <fullName evidence="3">HTH tetR-type domain-containing protein</fullName>
    </recommendedName>
</protein>
<dbReference type="Pfam" id="PF00440">
    <property type="entry name" value="TetR_N"/>
    <property type="match status" value="1"/>
</dbReference>
<comment type="caution">
    <text evidence="4">The sequence shown here is derived from an EMBL/GenBank/DDBJ whole genome shotgun (WGS) entry which is preliminary data.</text>
</comment>
<dbReference type="Gene3D" id="1.10.357.10">
    <property type="entry name" value="Tetracycline Repressor, domain 2"/>
    <property type="match status" value="1"/>
</dbReference>
<dbReference type="PROSITE" id="PS50977">
    <property type="entry name" value="HTH_TETR_2"/>
    <property type="match status" value="1"/>
</dbReference>
<dbReference type="RefSeq" id="WP_068744409.1">
    <property type="nucleotide sequence ID" value="NZ_LSRE01000009.1"/>
</dbReference>
<dbReference type="EMBL" id="LSRE01000009">
    <property type="protein sequence ID" value="KXO99528.1"/>
    <property type="molecule type" value="Genomic_DNA"/>
</dbReference>
<evidence type="ECO:0000256" key="2">
    <source>
        <dbReference type="PROSITE-ProRule" id="PRU00335"/>
    </source>
</evidence>
<proteinExistence type="predicted"/>
<feature type="domain" description="HTH tetR-type" evidence="3">
    <location>
        <begin position="19"/>
        <end position="79"/>
    </location>
</feature>
<sequence length="223" mass="23343">MTTSVTGPARSGSRGVPREVRAAAILEAAAQEFGEAGYAGAQLTTIAARADVSKALVLAYFSSKEKLYIACVEKAGPIVFDAVTGAVASPNSPEPHMSLFGRSASAVLTSLFTALEGRTGYWALLYDRTLPVGAGRDAARAQRHRLREQSARAVADVLRAAGLTDPRDSSAAVLIWESMVSASMHWWSLDPGMSAAEVSATSARILAALSFPAPSTTPETEMS</sequence>